<proteinExistence type="predicted"/>
<keyword evidence="1" id="KW-0812">Transmembrane</keyword>
<dbReference type="InParanoid" id="A0A540VDP0"/>
<keyword evidence="1" id="KW-1133">Transmembrane helix</keyword>
<evidence type="ECO:0000313" key="3">
    <source>
        <dbReference type="Proteomes" id="UP000317371"/>
    </source>
</evidence>
<feature type="transmembrane region" description="Helical" evidence="1">
    <location>
        <begin position="7"/>
        <end position="26"/>
    </location>
</feature>
<keyword evidence="1" id="KW-0472">Membrane</keyword>
<name>A0A540VDP0_9CHLR</name>
<sequence>MKQKLKVLFAVLVIVGAAYWAFTAVWPTKYTGSKIMFPVGSGTVLVTNLGTEPIPIEMRSEGRTGTFRIESSDLGLAESAKRQGSGRDAYYTLSFDLPPGQARINVTRGSNVYLISRAETPIEAVVSPLAPGTRRAILIVCGLAIAWALYFISSVTRHRWLGNLRRKLPLGRLQPKKTAA</sequence>
<comment type="caution">
    <text evidence="2">The sequence shown here is derived from an EMBL/GenBank/DDBJ whole genome shotgun (WGS) entry which is preliminary data.</text>
</comment>
<reference evidence="2 3" key="1">
    <citation type="submission" date="2019-06" db="EMBL/GenBank/DDBJ databases">
        <title>Genome sequence of Litorilinea aerophila BAA-2444.</title>
        <authorList>
            <person name="Maclea K.S."/>
            <person name="Maurais E.G."/>
            <person name="Iannazzi L.C."/>
        </authorList>
    </citation>
    <scope>NUCLEOTIDE SEQUENCE [LARGE SCALE GENOMIC DNA]</scope>
    <source>
        <strain evidence="2 3">ATCC BAA-2444</strain>
    </source>
</reference>
<evidence type="ECO:0000256" key="1">
    <source>
        <dbReference type="SAM" id="Phobius"/>
    </source>
</evidence>
<evidence type="ECO:0000313" key="2">
    <source>
        <dbReference type="EMBL" id="TQE94888.1"/>
    </source>
</evidence>
<dbReference type="RefSeq" id="WP_141610930.1">
    <property type="nucleotide sequence ID" value="NZ_VIGC02000019.1"/>
</dbReference>
<dbReference type="EMBL" id="VIGC01000019">
    <property type="protein sequence ID" value="TQE94888.1"/>
    <property type="molecule type" value="Genomic_DNA"/>
</dbReference>
<accession>A0A540VDP0</accession>
<protein>
    <submittedName>
        <fullName evidence="2">Uncharacterized protein</fullName>
    </submittedName>
</protein>
<organism evidence="2 3">
    <name type="scientific">Litorilinea aerophila</name>
    <dbReference type="NCBI Taxonomy" id="1204385"/>
    <lineage>
        <taxon>Bacteria</taxon>
        <taxon>Bacillati</taxon>
        <taxon>Chloroflexota</taxon>
        <taxon>Caldilineae</taxon>
        <taxon>Caldilineales</taxon>
        <taxon>Caldilineaceae</taxon>
        <taxon>Litorilinea</taxon>
    </lineage>
</organism>
<keyword evidence="3" id="KW-1185">Reference proteome</keyword>
<gene>
    <name evidence="2" type="ORF">FKZ61_14835</name>
</gene>
<dbReference type="AlphaFoldDB" id="A0A540VDP0"/>
<dbReference type="Proteomes" id="UP000317371">
    <property type="component" value="Unassembled WGS sequence"/>
</dbReference>
<feature type="transmembrane region" description="Helical" evidence="1">
    <location>
        <begin position="136"/>
        <end position="156"/>
    </location>
</feature>